<dbReference type="SUPFAM" id="SSF48452">
    <property type="entry name" value="TPR-like"/>
    <property type="match status" value="3"/>
</dbReference>
<dbReference type="EMBL" id="JAUSQU010000001">
    <property type="protein sequence ID" value="MDP9845348.1"/>
    <property type="molecule type" value="Genomic_DNA"/>
</dbReference>
<dbReference type="InterPro" id="IPR011990">
    <property type="entry name" value="TPR-like_helical_dom_sf"/>
</dbReference>
<dbReference type="InterPro" id="IPR027417">
    <property type="entry name" value="P-loop_NTPase"/>
</dbReference>
<keyword evidence="2" id="KW-0805">Transcription regulation</keyword>
<evidence type="ECO:0000256" key="5">
    <source>
        <dbReference type="PROSITE-ProRule" id="PRU01091"/>
    </source>
</evidence>
<dbReference type="PRINTS" id="PR00364">
    <property type="entry name" value="DISEASERSIST"/>
</dbReference>
<dbReference type="GO" id="GO:0003677">
    <property type="term" value="F:DNA binding"/>
    <property type="evidence" value="ECO:0007669"/>
    <property type="project" value="UniProtKB-KW"/>
</dbReference>
<evidence type="ECO:0000256" key="3">
    <source>
        <dbReference type="ARBA" id="ARBA00023125"/>
    </source>
</evidence>
<evidence type="ECO:0000313" key="7">
    <source>
        <dbReference type="EMBL" id="MDP9845348.1"/>
    </source>
</evidence>
<organism evidence="7 8">
    <name type="scientific">Streptosporangium lutulentum</name>
    <dbReference type="NCBI Taxonomy" id="1461250"/>
    <lineage>
        <taxon>Bacteria</taxon>
        <taxon>Bacillati</taxon>
        <taxon>Actinomycetota</taxon>
        <taxon>Actinomycetes</taxon>
        <taxon>Streptosporangiales</taxon>
        <taxon>Streptosporangiaceae</taxon>
        <taxon>Streptosporangium</taxon>
    </lineage>
</organism>
<evidence type="ECO:0000256" key="4">
    <source>
        <dbReference type="ARBA" id="ARBA00023163"/>
    </source>
</evidence>
<dbReference type="InterPro" id="IPR041664">
    <property type="entry name" value="AAA_16"/>
</dbReference>
<keyword evidence="4" id="KW-0804">Transcription</keyword>
<dbReference type="Proteomes" id="UP001225356">
    <property type="component" value="Unassembled WGS sequence"/>
</dbReference>
<dbReference type="Gene3D" id="1.10.10.10">
    <property type="entry name" value="Winged helix-like DNA-binding domain superfamily/Winged helix DNA-binding domain"/>
    <property type="match status" value="1"/>
</dbReference>
<feature type="DNA-binding region" description="OmpR/PhoB-type" evidence="5">
    <location>
        <begin position="1"/>
        <end position="95"/>
    </location>
</feature>
<reference evidence="7 8" key="1">
    <citation type="submission" date="2023-07" db="EMBL/GenBank/DDBJ databases">
        <title>Sequencing the genomes of 1000 actinobacteria strains.</title>
        <authorList>
            <person name="Klenk H.-P."/>
        </authorList>
    </citation>
    <scope>NUCLEOTIDE SEQUENCE [LARGE SCALE GENOMIC DNA]</scope>
    <source>
        <strain evidence="7 8">DSM 46740</strain>
    </source>
</reference>
<dbReference type="InterPro" id="IPR003593">
    <property type="entry name" value="AAA+_ATPase"/>
</dbReference>
<keyword evidence="7" id="KW-0067">ATP-binding</keyword>
<evidence type="ECO:0000256" key="1">
    <source>
        <dbReference type="ARBA" id="ARBA00005820"/>
    </source>
</evidence>
<dbReference type="InterPro" id="IPR005158">
    <property type="entry name" value="BTAD"/>
</dbReference>
<evidence type="ECO:0000256" key="2">
    <source>
        <dbReference type="ARBA" id="ARBA00023015"/>
    </source>
</evidence>
<dbReference type="CDD" id="cd15831">
    <property type="entry name" value="BTAD"/>
    <property type="match status" value="1"/>
</dbReference>
<dbReference type="Pfam" id="PF13181">
    <property type="entry name" value="TPR_8"/>
    <property type="match status" value="1"/>
</dbReference>
<comment type="similarity">
    <text evidence="1">Belongs to the AfsR/DnrI/RedD regulatory family.</text>
</comment>
<dbReference type="GO" id="GO:0005524">
    <property type="term" value="F:ATP binding"/>
    <property type="evidence" value="ECO:0007669"/>
    <property type="project" value="UniProtKB-KW"/>
</dbReference>
<accession>A0ABT9QF05</accession>
<dbReference type="InterPro" id="IPR019734">
    <property type="entry name" value="TPR_rpt"/>
</dbReference>
<keyword evidence="3 5" id="KW-0238">DNA-binding</keyword>
<dbReference type="SMART" id="SM00862">
    <property type="entry name" value="Trans_reg_C"/>
    <property type="match status" value="1"/>
</dbReference>
<dbReference type="InterPro" id="IPR001867">
    <property type="entry name" value="OmpR/PhoB-type_DNA-bd"/>
</dbReference>
<feature type="domain" description="OmpR/PhoB-type" evidence="6">
    <location>
        <begin position="1"/>
        <end position="95"/>
    </location>
</feature>
<dbReference type="Pfam" id="PF13191">
    <property type="entry name" value="AAA_16"/>
    <property type="match status" value="1"/>
</dbReference>
<keyword evidence="8" id="KW-1185">Reference proteome</keyword>
<dbReference type="Gene3D" id="3.40.50.300">
    <property type="entry name" value="P-loop containing nucleotide triphosphate hydrolases"/>
    <property type="match status" value="1"/>
</dbReference>
<evidence type="ECO:0000259" key="6">
    <source>
        <dbReference type="PROSITE" id="PS51755"/>
    </source>
</evidence>
<protein>
    <submittedName>
        <fullName evidence="7">DNA-binding SARP family transcriptional activator/energy-coupling factor transporter ATP-binding protein EcfA2</fullName>
    </submittedName>
</protein>
<comment type="caution">
    <text evidence="7">The sequence shown here is derived from an EMBL/GenBank/DDBJ whole genome shotgun (WGS) entry which is preliminary data.</text>
</comment>
<dbReference type="PANTHER" id="PTHR35807">
    <property type="entry name" value="TRANSCRIPTIONAL REGULATOR REDD-RELATED"/>
    <property type="match status" value="1"/>
</dbReference>
<dbReference type="SUPFAM" id="SSF46894">
    <property type="entry name" value="C-terminal effector domain of the bipartite response regulators"/>
    <property type="match status" value="1"/>
</dbReference>
<gene>
    <name evidence="7" type="ORF">J2853_004559</name>
</gene>
<dbReference type="RefSeq" id="WP_307560924.1">
    <property type="nucleotide sequence ID" value="NZ_JAUSQU010000001.1"/>
</dbReference>
<sequence>MIFLLLGSLTVRDAGNNTIPIPRLKHRQLLATLLLRAGTPTSVEHLVGSLWCDDPPPSAERNVKTYVHALRKLLSPDDLRSAPIETRANGYLIAPGPEDLDLLTFRDHVRRGRQASRERDPETAYRHFERALGLWRGEALLDSRGSRPLDDAAAHLSEERLACLEELSEVRIGLGRYAEAASGLRPAALANPTHERLWAQLMLSLYGAGDRTAALRAYQRFRRVVAERTGLEPCRPIQDLHQRMLASGSVFDLRLPAKSIHLVEAAPHDPIPRQLPRDPAGFVGRAEELVTLRSLLSPSDDGLPQHVVAITGPPGSGKSTLATRTAHLVRDRFRGGQLYANLHGATPGIRRLEPLEVLGRFLRALGVAPHAVPTDVDEAAALWRSLLDGRDVLIVLDDVVDLAQVRPLLSVPKGSTILVTSRQTFALVDDCAHVQINRMSQAEAATMLARLAGAERVARNARATARLVDLCGNLPLAVGIAGSRLANRPRWEVADLVERLEDERRRLHELEAGDLAVGSSLAVSYDLFLGGAHPLDRIAARALCALGVLQVPDVTSPVVGALLDVPADLAERAMERLVDGHLAEGDETGRYRLHDLIRLFAGEQAVRQQTREARGAMLDRALSSYVATTRLAVKLSGYQRTAPTKADLSAGPFPLASGEEAREWLEQELANLLSAAFQAMAAPEERTARLGVSLALSLFWHLQRSGLPSRLLTINRRVLEVGQRLGDRNVQAYAHGYMSVALSVTDHRDEALAHVHEQLALFRELSDPHGEQIALGSLGEIHLVLGRYEEAIGYAEAQRRVAKTIGHKPGEHYAATVIGAARHKLRQFDQALKVLGDTLIQTRKDGNLYQETAVHEKLGDIHLDLGDPASARTCYETALACAHTAKLSIAEPYMLLGLARSCRLLGELDKAATYLTRSVATARAMGTEELKGRLAEEEAVLAAYGRPITVLNGAGAP</sequence>
<dbReference type="Pfam" id="PF03704">
    <property type="entry name" value="BTAD"/>
    <property type="match status" value="1"/>
</dbReference>
<dbReference type="SMART" id="SM00028">
    <property type="entry name" value="TPR"/>
    <property type="match status" value="5"/>
</dbReference>
<dbReference type="InterPro" id="IPR051677">
    <property type="entry name" value="AfsR-DnrI-RedD_regulator"/>
</dbReference>
<dbReference type="Gene3D" id="1.25.40.10">
    <property type="entry name" value="Tetratricopeptide repeat domain"/>
    <property type="match status" value="2"/>
</dbReference>
<dbReference type="SMART" id="SM00382">
    <property type="entry name" value="AAA"/>
    <property type="match status" value="1"/>
</dbReference>
<proteinExistence type="inferred from homology"/>
<dbReference type="InterPro" id="IPR016032">
    <property type="entry name" value="Sig_transdc_resp-reg_C-effctor"/>
</dbReference>
<dbReference type="InterPro" id="IPR036388">
    <property type="entry name" value="WH-like_DNA-bd_sf"/>
</dbReference>
<name>A0ABT9QF05_9ACTN</name>
<keyword evidence="7" id="KW-0547">Nucleotide-binding</keyword>
<dbReference type="Pfam" id="PF00486">
    <property type="entry name" value="Trans_reg_C"/>
    <property type="match status" value="1"/>
</dbReference>
<evidence type="ECO:0000313" key="8">
    <source>
        <dbReference type="Proteomes" id="UP001225356"/>
    </source>
</evidence>
<dbReference type="PROSITE" id="PS51755">
    <property type="entry name" value="OMPR_PHOB"/>
    <property type="match status" value="1"/>
</dbReference>
<dbReference type="SMART" id="SM01043">
    <property type="entry name" value="BTAD"/>
    <property type="match status" value="1"/>
</dbReference>
<dbReference type="SUPFAM" id="SSF52540">
    <property type="entry name" value="P-loop containing nucleoside triphosphate hydrolases"/>
    <property type="match status" value="1"/>
</dbReference>
<dbReference type="PANTHER" id="PTHR35807:SF1">
    <property type="entry name" value="TRANSCRIPTIONAL REGULATOR REDD"/>
    <property type="match status" value="1"/>
</dbReference>